<dbReference type="Pfam" id="PF01757">
    <property type="entry name" value="Acyl_transf_3"/>
    <property type="match status" value="1"/>
</dbReference>
<dbReference type="PANTHER" id="PTHR36927">
    <property type="entry name" value="BLR4337 PROTEIN"/>
    <property type="match status" value="1"/>
</dbReference>
<dbReference type="InterPro" id="IPR002656">
    <property type="entry name" value="Acyl_transf_3_dom"/>
</dbReference>
<dbReference type="PANTHER" id="PTHR36927:SF3">
    <property type="entry name" value="GLUCANS BIOSYNTHESIS PROTEIN C"/>
    <property type="match status" value="1"/>
</dbReference>
<keyword evidence="3" id="KW-0012">Acyltransferase</keyword>
<feature type="transmembrane region" description="Helical" evidence="1">
    <location>
        <begin position="23"/>
        <end position="45"/>
    </location>
</feature>
<dbReference type="OrthoDB" id="341887at2"/>
<evidence type="ECO:0000313" key="3">
    <source>
        <dbReference type="EMBL" id="TGK05060.1"/>
    </source>
</evidence>
<feature type="transmembrane region" description="Helical" evidence="1">
    <location>
        <begin position="192"/>
        <end position="211"/>
    </location>
</feature>
<keyword evidence="1" id="KW-1133">Transmembrane helix</keyword>
<proteinExistence type="predicted"/>
<evidence type="ECO:0000313" key="4">
    <source>
        <dbReference type="Proteomes" id="UP000297453"/>
    </source>
</evidence>
<reference evidence="3" key="1">
    <citation type="journal article" date="2019" name="PLoS Negl. Trop. Dis.">
        <title>Revisiting the worldwide diversity of Leptospira species in the environment.</title>
        <authorList>
            <person name="Vincent A.T."/>
            <person name="Schiettekatte O."/>
            <person name="Bourhy P."/>
            <person name="Veyrier F.J."/>
            <person name="Picardeau M."/>
        </authorList>
    </citation>
    <scope>NUCLEOTIDE SEQUENCE [LARGE SCALE GENOMIC DNA]</scope>
    <source>
        <strain evidence="3">SSS9</strain>
    </source>
</reference>
<feature type="transmembrane region" description="Helical" evidence="1">
    <location>
        <begin position="290"/>
        <end position="312"/>
    </location>
</feature>
<organism evidence="3 4">
    <name type="scientific">Leptospira semungkisensis</name>
    <dbReference type="NCBI Taxonomy" id="2484985"/>
    <lineage>
        <taxon>Bacteria</taxon>
        <taxon>Pseudomonadati</taxon>
        <taxon>Spirochaetota</taxon>
        <taxon>Spirochaetia</taxon>
        <taxon>Leptospirales</taxon>
        <taxon>Leptospiraceae</taxon>
        <taxon>Leptospira</taxon>
    </lineage>
</organism>
<feature type="transmembrane region" description="Helical" evidence="1">
    <location>
        <begin position="333"/>
        <end position="353"/>
    </location>
</feature>
<dbReference type="AlphaFoldDB" id="A0A4R9G2J4"/>
<feature type="transmembrane region" description="Helical" evidence="1">
    <location>
        <begin position="223"/>
        <end position="240"/>
    </location>
</feature>
<dbReference type="InterPro" id="IPR050623">
    <property type="entry name" value="Glucan_succinyl_AcylTrfase"/>
</dbReference>
<feature type="transmembrane region" description="Helical" evidence="1">
    <location>
        <begin position="57"/>
        <end position="76"/>
    </location>
</feature>
<feature type="transmembrane region" description="Helical" evidence="1">
    <location>
        <begin position="359"/>
        <end position="378"/>
    </location>
</feature>
<dbReference type="Proteomes" id="UP000297453">
    <property type="component" value="Unassembled WGS sequence"/>
</dbReference>
<comment type="caution">
    <text evidence="3">The sequence shown here is derived from an EMBL/GenBank/DDBJ whole genome shotgun (WGS) entry which is preliminary data.</text>
</comment>
<dbReference type="EMBL" id="RQEP01000010">
    <property type="protein sequence ID" value="TGK05060.1"/>
    <property type="molecule type" value="Genomic_DNA"/>
</dbReference>
<keyword evidence="1" id="KW-0812">Transmembrane</keyword>
<feature type="domain" description="Acyltransferase 3" evidence="2">
    <location>
        <begin position="15"/>
        <end position="373"/>
    </location>
</feature>
<accession>A0A4R9G2J4</accession>
<sequence>MSSTNTKPAKPGRQDYLDNLRSFALLLGLAFHVAIVYAAVIIYPLRNQDRSIAFDVFGEWVHIFRMPLFFVLSGYFTERTFLSKTLSEFLRLRGLRIILPLIPGIILFAPMQYYVNALQEGYTGNYFRFLWEEFLLKNPAPSHLWFILYLAMYTGVYLVTRPIFLRIRTWILPISRYGGENANEHPTRKWEFLLIVGIWSTIWTCCINYFFLKDEKYFNIEPVQFFYDLSFFVSGTFLLGRESILLKGKTDAVDISILGLLAVAFFFVFFKISEIDPYWSYFGYAGIGIRILHIFLKCLGGWIWISFFIRLFQIFFHESNSLSKYLRESSLPVYLIHHPISLGIGFLVVETGLSIWTKFFLHLFLVYTATFGVYHFIIRGSNFWLTILGNRGLSWTGKGKGAA</sequence>
<evidence type="ECO:0000256" key="1">
    <source>
        <dbReference type="SAM" id="Phobius"/>
    </source>
</evidence>
<gene>
    <name evidence="3" type="ORF">EHO59_09470</name>
</gene>
<protein>
    <submittedName>
        <fullName evidence="3">Acyltransferase</fullName>
    </submittedName>
</protein>
<feature type="transmembrane region" description="Helical" evidence="1">
    <location>
        <begin position="143"/>
        <end position="160"/>
    </location>
</feature>
<keyword evidence="3" id="KW-0808">Transferase</keyword>
<name>A0A4R9G2J4_9LEPT</name>
<keyword evidence="1" id="KW-0472">Membrane</keyword>
<feature type="transmembrane region" description="Helical" evidence="1">
    <location>
        <begin position="97"/>
        <end position="115"/>
    </location>
</feature>
<evidence type="ECO:0000259" key="2">
    <source>
        <dbReference type="Pfam" id="PF01757"/>
    </source>
</evidence>
<dbReference type="GO" id="GO:0016747">
    <property type="term" value="F:acyltransferase activity, transferring groups other than amino-acyl groups"/>
    <property type="evidence" value="ECO:0007669"/>
    <property type="project" value="InterPro"/>
</dbReference>
<dbReference type="RefSeq" id="WP_135587253.1">
    <property type="nucleotide sequence ID" value="NZ_RQEP01000010.1"/>
</dbReference>
<keyword evidence="4" id="KW-1185">Reference proteome</keyword>
<feature type="transmembrane region" description="Helical" evidence="1">
    <location>
        <begin position="252"/>
        <end position="270"/>
    </location>
</feature>